<evidence type="ECO:0000256" key="2">
    <source>
        <dbReference type="ARBA" id="ARBA00022448"/>
    </source>
</evidence>
<evidence type="ECO:0000256" key="1">
    <source>
        <dbReference type="ARBA" id="ARBA00008520"/>
    </source>
</evidence>
<dbReference type="PANTHER" id="PTHR43649">
    <property type="entry name" value="ARABINOSE-BINDING PROTEIN-RELATED"/>
    <property type="match status" value="1"/>
</dbReference>
<protein>
    <submittedName>
        <fullName evidence="4">ABC transporter substrate-binding protein</fullName>
    </submittedName>
</protein>
<gene>
    <name evidence="4" type="ORF">SE18_10110</name>
</gene>
<dbReference type="PATRIC" id="fig|70996.4.peg.4586"/>
<dbReference type="AlphaFoldDB" id="A0A0P6XX73"/>
<dbReference type="Pfam" id="PF01547">
    <property type="entry name" value="SBP_bac_1"/>
    <property type="match status" value="1"/>
</dbReference>
<accession>A0A0P6XX73</accession>
<dbReference type="STRING" id="70996.SE18_10110"/>
<dbReference type="RefSeq" id="WP_054534320.1">
    <property type="nucleotide sequence ID" value="NZ_LGKP01000015.1"/>
</dbReference>
<dbReference type="PROSITE" id="PS51257">
    <property type="entry name" value="PROKAR_LIPOPROTEIN"/>
    <property type="match status" value="1"/>
</dbReference>
<proteinExistence type="inferred from homology"/>
<dbReference type="PANTHER" id="PTHR43649:SF29">
    <property type="entry name" value="OSMOPROTECTIVE COMPOUNDS-BINDING PROTEIN GGTB"/>
    <property type="match status" value="1"/>
</dbReference>
<keyword evidence="5" id="KW-1185">Reference proteome</keyword>
<feature type="signal peptide" evidence="3">
    <location>
        <begin position="1"/>
        <end position="17"/>
    </location>
</feature>
<feature type="chain" id="PRO_5006133258" evidence="3">
    <location>
        <begin position="18"/>
        <end position="491"/>
    </location>
</feature>
<reference evidence="4 5" key="1">
    <citation type="submission" date="2015-07" db="EMBL/GenBank/DDBJ databases">
        <title>Whole genome sequence of Herpetosiphon geysericola DSM 7119.</title>
        <authorList>
            <person name="Hemp J."/>
            <person name="Ward L.M."/>
            <person name="Pace L.A."/>
            <person name="Fischer W.W."/>
        </authorList>
    </citation>
    <scope>NUCLEOTIDE SEQUENCE [LARGE SCALE GENOMIC DNA]</scope>
    <source>
        <strain evidence="4 5">DSM 7119</strain>
    </source>
</reference>
<name>A0A0P6XX73_9CHLR</name>
<dbReference type="Gene3D" id="3.40.190.10">
    <property type="entry name" value="Periplasmic binding protein-like II"/>
    <property type="match status" value="2"/>
</dbReference>
<dbReference type="SUPFAM" id="SSF53850">
    <property type="entry name" value="Periplasmic binding protein-like II"/>
    <property type="match status" value="1"/>
</dbReference>
<dbReference type="EMBL" id="LGKP01000015">
    <property type="protein sequence ID" value="KPL88996.1"/>
    <property type="molecule type" value="Genomic_DNA"/>
</dbReference>
<sequence>MKHRSFLLLLLISMLIAACGGSTTPTTAPTTASAATATTETAAATEVPAATEVVATEAITGTEAPAATKTTDSTGSIPAVNPNYAELVRAEAGEFKGTKVSIFGLWVEAEDAAFNQTLAAFEARTGIDVQYEGSKDFETLIPVRAEGGNAPDIAGFSQPGLMATLARKNKLVDISSFIKPEDLQKDYIQSWIDLGSVDNTLYGVFFRASTKSIVWYPVPAFEEAGYTIPQTWDEMTALSDKMVADGNTPWCIGLEHGNVTGWVATDWMEDIMLRTAGAETYDKWVNHEIPFNDPSVKNAAEVMGKIWFNEQYVAGGREGILTTAVADTQTPMFNADKPGCWLHRQAGWIPSFFPEGKKAGTDSNFFYLPPIDPALGKPVLGGGDVFAMFNDRPEVRAVLQYLASPESAKGWVEAGGFISPNQNVDLAWYGNDIDRRQAEIIKDATVFRFDASDLMPAEVGVGTFWKGMVDYVNNTDIDTVLTTIEESWPQN</sequence>
<comment type="similarity">
    <text evidence="1">Belongs to the bacterial solute-binding protein 1 family.</text>
</comment>
<evidence type="ECO:0000256" key="3">
    <source>
        <dbReference type="SAM" id="SignalP"/>
    </source>
</evidence>
<comment type="caution">
    <text evidence="4">The sequence shown here is derived from an EMBL/GenBank/DDBJ whole genome shotgun (WGS) entry which is preliminary data.</text>
</comment>
<dbReference type="OrthoDB" id="94797at2"/>
<evidence type="ECO:0000313" key="5">
    <source>
        <dbReference type="Proteomes" id="UP000050277"/>
    </source>
</evidence>
<dbReference type="InterPro" id="IPR006059">
    <property type="entry name" value="SBP"/>
</dbReference>
<evidence type="ECO:0000313" key="4">
    <source>
        <dbReference type="EMBL" id="KPL88996.1"/>
    </source>
</evidence>
<dbReference type="Proteomes" id="UP000050277">
    <property type="component" value="Unassembled WGS sequence"/>
</dbReference>
<keyword evidence="2" id="KW-0813">Transport</keyword>
<keyword evidence="3" id="KW-0732">Signal</keyword>
<dbReference type="InterPro" id="IPR050490">
    <property type="entry name" value="Bact_solute-bd_prot1"/>
</dbReference>
<organism evidence="4 5">
    <name type="scientific">Herpetosiphon geysericola</name>
    <dbReference type="NCBI Taxonomy" id="70996"/>
    <lineage>
        <taxon>Bacteria</taxon>
        <taxon>Bacillati</taxon>
        <taxon>Chloroflexota</taxon>
        <taxon>Chloroflexia</taxon>
        <taxon>Herpetosiphonales</taxon>
        <taxon>Herpetosiphonaceae</taxon>
        <taxon>Herpetosiphon</taxon>
    </lineage>
</organism>